<dbReference type="NCBIfam" id="TIGR04183">
    <property type="entry name" value="Por_Secre_tail"/>
    <property type="match status" value="1"/>
</dbReference>
<dbReference type="Gene3D" id="2.60.120.260">
    <property type="entry name" value="Galactose-binding domain-like"/>
    <property type="match status" value="1"/>
</dbReference>
<accession>A0A5C7BJX6</accession>
<dbReference type="Proteomes" id="UP000321938">
    <property type="component" value="Unassembled WGS sequence"/>
</dbReference>
<feature type="active site" description="Charge relay system" evidence="6">
    <location>
        <position position="344"/>
    </location>
</feature>
<feature type="signal peptide" evidence="7">
    <location>
        <begin position="1"/>
        <end position="24"/>
    </location>
</feature>
<dbReference type="PRINTS" id="PR00723">
    <property type="entry name" value="SUBTILISIN"/>
</dbReference>
<evidence type="ECO:0000256" key="7">
    <source>
        <dbReference type="SAM" id="SignalP"/>
    </source>
</evidence>
<evidence type="ECO:0000256" key="1">
    <source>
        <dbReference type="ARBA" id="ARBA00011073"/>
    </source>
</evidence>
<dbReference type="Gene3D" id="2.60.120.380">
    <property type="match status" value="1"/>
</dbReference>
<dbReference type="PANTHER" id="PTHR43399:SF4">
    <property type="entry name" value="CELL WALL-ASSOCIATED PROTEASE"/>
    <property type="match status" value="1"/>
</dbReference>
<dbReference type="SUPFAM" id="SSF49785">
    <property type="entry name" value="Galactose-binding domain-like"/>
    <property type="match status" value="2"/>
</dbReference>
<keyword evidence="4 6" id="KW-0378">Hydrolase</keyword>
<protein>
    <submittedName>
        <fullName evidence="10">S8 family serine peptidase</fullName>
    </submittedName>
</protein>
<dbReference type="CDD" id="cd04842">
    <property type="entry name" value="Peptidases_S8_Kp43_protease"/>
    <property type="match status" value="1"/>
</dbReference>
<comment type="caution">
    <text evidence="10">The sequence shown here is derived from an EMBL/GenBank/DDBJ whole genome shotgun (WGS) entry which is preliminary data.</text>
</comment>
<dbReference type="PROSITE" id="PS51829">
    <property type="entry name" value="P_HOMO_B"/>
    <property type="match status" value="1"/>
</dbReference>
<evidence type="ECO:0000313" key="10">
    <source>
        <dbReference type="EMBL" id="TXE19656.1"/>
    </source>
</evidence>
<dbReference type="EMBL" id="VOSB01000003">
    <property type="protein sequence ID" value="TXE19656.1"/>
    <property type="molecule type" value="Genomic_DNA"/>
</dbReference>
<dbReference type="RefSeq" id="WP_147231046.1">
    <property type="nucleotide sequence ID" value="NZ_VOSB01000003.1"/>
</dbReference>
<dbReference type="PANTHER" id="PTHR43399">
    <property type="entry name" value="SUBTILISIN-RELATED"/>
    <property type="match status" value="1"/>
</dbReference>
<keyword evidence="5 6" id="KW-0720">Serine protease</keyword>
<feature type="active site" description="Charge relay system" evidence="6">
    <location>
        <position position="161"/>
    </location>
</feature>
<dbReference type="OrthoDB" id="9792152at2"/>
<dbReference type="InterPro" id="IPR026444">
    <property type="entry name" value="Secre_tail"/>
</dbReference>
<dbReference type="InterPro" id="IPR051048">
    <property type="entry name" value="Peptidase_S8/S53_subtilisin"/>
</dbReference>
<evidence type="ECO:0000256" key="5">
    <source>
        <dbReference type="ARBA" id="ARBA00022825"/>
    </source>
</evidence>
<evidence type="ECO:0000256" key="2">
    <source>
        <dbReference type="ARBA" id="ARBA00022670"/>
    </source>
</evidence>
<evidence type="ECO:0000256" key="4">
    <source>
        <dbReference type="ARBA" id="ARBA00022801"/>
    </source>
</evidence>
<dbReference type="Pfam" id="PF18962">
    <property type="entry name" value="Por_Secre_tail"/>
    <property type="match status" value="1"/>
</dbReference>
<dbReference type="InterPro" id="IPR034058">
    <property type="entry name" value="TagA/B/C/D_pept_dom"/>
</dbReference>
<dbReference type="InterPro" id="IPR003961">
    <property type="entry name" value="FN3_dom"/>
</dbReference>
<dbReference type="InterPro" id="IPR036852">
    <property type="entry name" value="Peptidase_S8/S53_dom_sf"/>
</dbReference>
<dbReference type="Gene3D" id="3.40.50.200">
    <property type="entry name" value="Peptidase S8/S53 domain"/>
    <property type="match status" value="1"/>
</dbReference>
<evidence type="ECO:0000256" key="3">
    <source>
        <dbReference type="ARBA" id="ARBA00022729"/>
    </source>
</evidence>
<keyword evidence="11" id="KW-1185">Reference proteome</keyword>
<dbReference type="InterPro" id="IPR023828">
    <property type="entry name" value="Peptidase_S8_Ser-AS"/>
</dbReference>
<keyword evidence="3 7" id="KW-0732">Signal</keyword>
<feature type="active site" description="Charge relay system" evidence="6">
    <location>
        <position position="134"/>
    </location>
</feature>
<dbReference type="InterPro" id="IPR036116">
    <property type="entry name" value="FN3_sf"/>
</dbReference>
<organism evidence="10 11">
    <name type="scientific">Psychroserpens burtonensis</name>
    <dbReference type="NCBI Taxonomy" id="49278"/>
    <lineage>
        <taxon>Bacteria</taxon>
        <taxon>Pseudomonadati</taxon>
        <taxon>Bacteroidota</taxon>
        <taxon>Flavobacteriia</taxon>
        <taxon>Flavobacteriales</taxon>
        <taxon>Flavobacteriaceae</taxon>
        <taxon>Psychroserpens</taxon>
    </lineage>
</organism>
<dbReference type="Gene3D" id="2.60.40.10">
    <property type="entry name" value="Immunoglobulins"/>
    <property type="match status" value="1"/>
</dbReference>
<dbReference type="PROSITE" id="PS51892">
    <property type="entry name" value="SUBTILASE"/>
    <property type="match status" value="1"/>
</dbReference>
<feature type="domain" description="Fibronectin type-III" evidence="8">
    <location>
        <begin position="646"/>
        <end position="744"/>
    </location>
</feature>
<proteinExistence type="inferred from homology"/>
<dbReference type="STRING" id="1123037.GCA_000425305_00879"/>
<dbReference type="SUPFAM" id="SSF52743">
    <property type="entry name" value="Subtilisin-like"/>
    <property type="match status" value="1"/>
</dbReference>
<dbReference type="InterPro" id="IPR008979">
    <property type="entry name" value="Galactose-bd-like_sf"/>
</dbReference>
<dbReference type="InterPro" id="IPR015500">
    <property type="entry name" value="Peptidase_S8_subtilisin-rel"/>
</dbReference>
<dbReference type="PROSITE" id="PS50853">
    <property type="entry name" value="FN3"/>
    <property type="match status" value="1"/>
</dbReference>
<dbReference type="PROSITE" id="PS00138">
    <property type="entry name" value="SUBTILASE_SER"/>
    <property type="match status" value="1"/>
</dbReference>
<dbReference type="Pfam" id="PF00082">
    <property type="entry name" value="Peptidase_S8"/>
    <property type="match status" value="1"/>
</dbReference>
<dbReference type="GO" id="GO:0006508">
    <property type="term" value="P:proteolysis"/>
    <property type="evidence" value="ECO:0007669"/>
    <property type="project" value="UniProtKB-KW"/>
</dbReference>
<dbReference type="GO" id="GO:0004252">
    <property type="term" value="F:serine-type endopeptidase activity"/>
    <property type="evidence" value="ECO:0007669"/>
    <property type="project" value="UniProtKB-UniRule"/>
</dbReference>
<dbReference type="SUPFAM" id="SSF49265">
    <property type="entry name" value="Fibronectin type III"/>
    <property type="match status" value="1"/>
</dbReference>
<feature type="domain" description="P/Homo B" evidence="9">
    <location>
        <begin position="736"/>
        <end position="888"/>
    </location>
</feature>
<dbReference type="InterPro" id="IPR000209">
    <property type="entry name" value="Peptidase_S8/S53_dom"/>
</dbReference>
<name>A0A5C7BJX6_9FLAO</name>
<dbReference type="Pfam" id="PF01483">
    <property type="entry name" value="P_proprotein"/>
    <property type="match status" value="1"/>
</dbReference>
<feature type="chain" id="PRO_5023077313" evidence="7">
    <location>
        <begin position="25"/>
        <end position="974"/>
    </location>
</feature>
<reference evidence="10 11" key="1">
    <citation type="submission" date="2019-08" db="EMBL/GenBank/DDBJ databases">
        <title>Genome of Psychroserpens burtonensis ACAM 167.</title>
        <authorList>
            <person name="Bowman J.P."/>
        </authorList>
    </citation>
    <scope>NUCLEOTIDE SEQUENCE [LARGE SCALE GENOMIC DNA]</scope>
    <source>
        <strain evidence="10 11">ACAM 167</strain>
    </source>
</reference>
<keyword evidence="2 6" id="KW-0645">Protease</keyword>
<evidence type="ECO:0000259" key="8">
    <source>
        <dbReference type="PROSITE" id="PS50853"/>
    </source>
</evidence>
<dbReference type="PROSITE" id="PS51257">
    <property type="entry name" value="PROKAR_LIPOPROTEIN"/>
    <property type="match status" value="1"/>
</dbReference>
<comment type="similarity">
    <text evidence="1 6">Belongs to the peptidase S8 family.</text>
</comment>
<dbReference type="AlphaFoldDB" id="A0A5C7BJX6"/>
<gene>
    <name evidence="10" type="ORF">ES692_02580</name>
</gene>
<evidence type="ECO:0000313" key="11">
    <source>
        <dbReference type="Proteomes" id="UP000321938"/>
    </source>
</evidence>
<evidence type="ECO:0000259" key="9">
    <source>
        <dbReference type="PROSITE" id="PS51829"/>
    </source>
</evidence>
<dbReference type="InterPro" id="IPR013783">
    <property type="entry name" value="Ig-like_fold"/>
</dbReference>
<sequence length="974" mass="104390">MKKSSCYVRFVLPLCLVITGCLHAQTQKQRAEIARTYNQELLREMTLDYSNTFKEDFEAAKVYATANNIPLIIEKENGGIAVLHKVLDDGTLLYKTTSNEGAGVTVRTNRLYPGPTGTLDLELEGEGIIMGIWDGGLVLPTHELFENRSVQIDGATQTSNHATHVSGTMIGSGTPQNGSAKGMAPRATLAASDFNNDLGEMAPQAASGLLLSNHSYGFPPDNSSIWFIGNYNNGAAALDNLLYNTPYYTPVYAAGNSRNNGVNVLDGGYDLLTDAGVSKNNIVVAAVNGVPNYSGPNSVVMSGFSSWGPTDDGRIKPDISAKGVNTFSSLASSNTAYANFSGTSMAAPSVTGSLALLQELHIDMLGDFMKSATLKGLIIHTALEAGSSPGPDFRFGWGLLDTEASAKVLLDEGFKSLVDENSLANSEVFTQTVTSNGIDPLFVTISWTDLPGNIQSAIPDDSTPRLVNDLDLVLEDDNGNLFYPWRFTAGLASNPPSKGVNNVDNVEKVEIDAPSGNYTIKVTHKGILVTGLQDFSLIATGISESDFTYTADNILKTFCSNEVAEYEFNYESSPNFNGPTTLSVTGLPPGAIATFTPAVITTDEDFILQISGLDALNTGLYPFTVTGSSTTLTKNIDMELEVESALPLNPTTINYPNDGEIDVFIFPTLTWNADPNASLYTVEVSSNVSFFTNIFEVSTVDNSISIPGLDSNSLYYWRVKAFTDCVEGDFVNASFTTEATTCSALATAIDTPISIDVVPNEIESIITISTNENVVIGDINVSLDLSHTWLADLKISLISPSGTEVVLMDGACGESNDVNVIFDDSGSTFACATTSPAVSGTKRALNLLSPFIAENSAGDWILKIVDGFNQDGGVLNNFSIEFCATAGTLSVAQNELDSFELFPNPANAYFEFSLLNQNDSLNLTIYDLNGRVLLTESFNSEQRKIVNIENLTTGIYFVEINNGNQRGIKKLIIK</sequence>
<evidence type="ECO:0000256" key="6">
    <source>
        <dbReference type="PROSITE-ProRule" id="PRU01240"/>
    </source>
</evidence>
<dbReference type="InterPro" id="IPR002884">
    <property type="entry name" value="P_dom"/>
</dbReference>